<dbReference type="InterPro" id="IPR052701">
    <property type="entry name" value="GAG_Ulvan_Degrading_Sulfatases"/>
</dbReference>
<dbReference type="CDD" id="cd16027">
    <property type="entry name" value="SGSH"/>
    <property type="match status" value="1"/>
</dbReference>
<protein>
    <submittedName>
        <fullName evidence="2">Arylsulfatase A</fullName>
    </submittedName>
</protein>
<dbReference type="SUPFAM" id="SSF53649">
    <property type="entry name" value="Alkaline phosphatase-like"/>
    <property type="match status" value="1"/>
</dbReference>
<dbReference type="InterPro" id="IPR017850">
    <property type="entry name" value="Alkaline_phosphatase_core_sf"/>
</dbReference>
<dbReference type="RefSeq" id="WP_076454455.1">
    <property type="nucleotide sequence ID" value="NZ_FTOB01000002.1"/>
</dbReference>
<sequence length="554" mass="62590">MINMRKISSVLSIGRYLTIAFTLLFMTIGHSQKKDKRPNIVFAFADDWGKYASCYATIKGNPEWQKIVKTPNIDRLAKEGILFNNAYVNAPSCTPSRSSILSGQYFYRTGMGSILLGAVWDSSIPTYPLLLEKNGYHIGYTYKVWSPGTPKNAGYGGDRTKYESGGNLFNRFSQNVNKFMEEGQSMNYAKQLLYDEVSANFLQFLNDNDNGKPFCYWFGPTNTHRKWTAGSGKNLWGIDPDELKGKLPPFLPDVEIVREDFADYLGEVMAFDSGLGILIKTLEEKKLMDNTLIVISGDHGIPGFTNGKTNLYDFGTNVSLIAHWPSVIKPGRIVDDFVNLMDLGPTFLEVGNVDIPEVMTGKSLVSLFKSPKKKGFVEKNRNYVITGRERHVHSARTGYLPYPQRSIRTKDFLYIINFEPDRWPMGNSGISNLDFETLANNTTVAYPDFDASPTKAWLIINKELSGNQLFYNYAFGKRPKEELFVINSDPFQVNNVASISKYGTIKKQLKEKLLSELKRTEDPRVTGNGKSFDNPPYTKTVDLPGWFIPQDKKL</sequence>
<reference evidence="2 3" key="1">
    <citation type="submission" date="2017-01" db="EMBL/GenBank/DDBJ databases">
        <authorList>
            <person name="Varghese N."/>
            <person name="Submissions S."/>
        </authorList>
    </citation>
    <scope>NUCLEOTIDE SEQUENCE [LARGE SCALE GENOMIC DNA]</scope>
    <source>
        <strain evidence="2 3">DSM 2061</strain>
    </source>
</reference>
<dbReference type="PANTHER" id="PTHR43751:SF1">
    <property type="entry name" value="SULFATASE ATSG-RELATED"/>
    <property type="match status" value="1"/>
</dbReference>
<proteinExistence type="predicted"/>
<organism evidence="2 3">
    <name type="scientific">Zobellia uliginosa</name>
    <dbReference type="NCBI Taxonomy" id="143224"/>
    <lineage>
        <taxon>Bacteria</taxon>
        <taxon>Pseudomonadati</taxon>
        <taxon>Bacteroidota</taxon>
        <taxon>Flavobacteriia</taxon>
        <taxon>Flavobacteriales</taxon>
        <taxon>Flavobacteriaceae</taxon>
        <taxon>Zobellia</taxon>
    </lineage>
</organism>
<feature type="domain" description="Sulfatase N-terminal" evidence="1">
    <location>
        <begin position="38"/>
        <end position="351"/>
    </location>
</feature>
<evidence type="ECO:0000313" key="3">
    <source>
        <dbReference type="Proteomes" id="UP000185728"/>
    </source>
</evidence>
<dbReference type="Proteomes" id="UP000185728">
    <property type="component" value="Unassembled WGS sequence"/>
</dbReference>
<accession>A0ABY1KTM0</accession>
<dbReference type="Gene3D" id="3.40.720.10">
    <property type="entry name" value="Alkaline Phosphatase, subunit A"/>
    <property type="match status" value="1"/>
</dbReference>
<dbReference type="PANTHER" id="PTHR43751">
    <property type="entry name" value="SULFATASE"/>
    <property type="match status" value="1"/>
</dbReference>
<evidence type="ECO:0000259" key="1">
    <source>
        <dbReference type="Pfam" id="PF00884"/>
    </source>
</evidence>
<comment type="caution">
    <text evidence="2">The sequence shown here is derived from an EMBL/GenBank/DDBJ whole genome shotgun (WGS) entry which is preliminary data.</text>
</comment>
<gene>
    <name evidence="2" type="ORF">SAMN05421766_102661</name>
</gene>
<keyword evidence="3" id="KW-1185">Reference proteome</keyword>
<name>A0ABY1KTM0_9FLAO</name>
<evidence type="ECO:0000313" key="2">
    <source>
        <dbReference type="EMBL" id="SIS54615.1"/>
    </source>
</evidence>
<dbReference type="EMBL" id="FTOB01000002">
    <property type="protein sequence ID" value="SIS54615.1"/>
    <property type="molecule type" value="Genomic_DNA"/>
</dbReference>
<dbReference type="Pfam" id="PF00884">
    <property type="entry name" value="Sulfatase"/>
    <property type="match status" value="1"/>
</dbReference>
<dbReference type="InterPro" id="IPR000917">
    <property type="entry name" value="Sulfatase_N"/>
</dbReference>